<dbReference type="InterPro" id="IPR029044">
    <property type="entry name" value="Nucleotide-diphossugar_trans"/>
</dbReference>
<evidence type="ECO:0000259" key="5">
    <source>
        <dbReference type="Pfam" id="PF00535"/>
    </source>
</evidence>
<evidence type="ECO:0000256" key="2">
    <source>
        <dbReference type="ARBA" id="ARBA00006739"/>
    </source>
</evidence>
<organism evidence="6 7">
    <name type="scientific">Microbacterium aurantiacum</name>
    <dbReference type="NCBI Taxonomy" id="162393"/>
    <lineage>
        <taxon>Bacteria</taxon>
        <taxon>Bacillati</taxon>
        <taxon>Actinomycetota</taxon>
        <taxon>Actinomycetes</taxon>
        <taxon>Micrococcales</taxon>
        <taxon>Microbacteriaceae</taxon>
        <taxon>Microbacterium</taxon>
    </lineage>
</organism>
<evidence type="ECO:0000256" key="4">
    <source>
        <dbReference type="ARBA" id="ARBA00022679"/>
    </source>
</evidence>
<evidence type="ECO:0000313" key="7">
    <source>
        <dbReference type="Proteomes" id="UP001183582"/>
    </source>
</evidence>
<gene>
    <name evidence="6" type="ORF">KZC50_00045</name>
</gene>
<dbReference type="EMBL" id="JAHWXH010000001">
    <property type="protein sequence ID" value="MDS0243994.1"/>
    <property type="molecule type" value="Genomic_DNA"/>
</dbReference>
<dbReference type="AlphaFoldDB" id="A0AAJ2HGG5"/>
<dbReference type="PANTHER" id="PTHR43179:SF12">
    <property type="entry name" value="GALACTOFURANOSYLTRANSFERASE GLFT2"/>
    <property type="match status" value="1"/>
</dbReference>
<dbReference type="GO" id="GO:0016757">
    <property type="term" value="F:glycosyltransferase activity"/>
    <property type="evidence" value="ECO:0007669"/>
    <property type="project" value="UniProtKB-KW"/>
</dbReference>
<reference evidence="6 7" key="1">
    <citation type="submission" date="2021-06" db="EMBL/GenBank/DDBJ databases">
        <title>Genome-based taxonomic framework of Microbacterium strains isolated from marine environment, the description of four new species and reclassification of four preexisting species.</title>
        <authorList>
            <person name="Lee S.D."/>
            <person name="Kim S.-M."/>
            <person name="Byeon Y.-S."/>
            <person name="Yang H.L."/>
            <person name="Kim I.S."/>
        </authorList>
    </citation>
    <scope>NUCLEOTIDE SEQUENCE [LARGE SCALE GENOMIC DNA]</scope>
    <source>
        <strain evidence="6 7">KACC 20514</strain>
    </source>
</reference>
<keyword evidence="4 6" id="KW-0808">Transferase</keyword>
<dbReference type="Proteomes" id="UP001183582">
    <property type="component" value="Unassembled WGS sequence"/>
</dbReference>
<name>A0AAJ2HGG5_9MICO</name>
<comment type="similarity">
    <text evidence="2">Belongs to the glycosyltransferase 2 family.</text>
</comment>
<comment type="pathway">
    <text evidence="1">Cell wall biogenesis; cell wall polysaccharide biosynthesis.</text>
</comment>
<feature type="domain" description="Glycosyltransferase 2-like" evidence="5">
    <location>
        <begin position="12"/>
        <end position="109"/>
    </location>
</feature>
<protein>
    <submittedName>
        <fullName evidence="6">Glycosyltransferase</fullName>
        <ecNumber evidence="6">2.4.-.-</ecNumber>
    </submittedName>
</protein>
<evidence type="ECO:0000256" key="1">
    <source>
        <dbReference type="ARBA" id="ARBA00004776"/>
    </source>
</evidence>
<dbReference type="EC" id="2.4.-.-" evidence="6"/>
<evidence type="ECO:0000313" key="6">
    <source>
        <dbReference type="EMBL" id="MDS0243994.1"/>
    </source>
</evidence>
<dbReference type="PANTHER" id="PTHR43179">
    <property type="entry name" value="RHAMNOSYLTRANSFERASE WBBL"/>
    <property type="match status" value="1"/>
</dbReference>
<dbReference type="Pfam" id="PF00535">
    <property type="entry name" value="Glycos_transf_2"/>
    <property type="match status" value="1"/>
</dbReference>
<dbReference type="RefSeq" id="WP_310890143.1">
    <property type="nucleotide sequence ID" value="NZ_BAAAGR010000004.1"/>
</dbReference>
<proteinExistence type="inferred from homology"/>
<keyword evidence="3 6" id="KW-0328">Glycosyltransferase</keyword>
<sequence>MSSDALNPVWAVVSSYRPGSGLADVVSSVMAQVTGVVVVDDGSGPVADMALDNAETLGAVVLRLSKNSGIAAALNHGVEHAIASGARAFVTLDQDSELPSGFVDALLALHASISRSELLPGPVVPEIFAGVRQAGPDPSSGLLVARNAIQSGMLISRDVLDAVGRFREDFFIDLVDTEFELRCAAAGYVTYAAPGLSLGHQLGTRYSVGGPLGVALRSHAVTLSSPLRYYYRARNRVRLEKMYGSRYRWRLTRDGFVERVHFLLAFLIAKPHRPMWGVLRAGLRSGRRDGAGRAPDEVEMLAARVTWNARQI</sequence>
<dbReference type="SUPFAM" id="SSF53448">
    <property type="entry name" value="Nucleotide-diphospho-sugar transferases"/>
    <property type="match status" value="1"/>
</dbReference>
<dbReference type="GeneID" id="301456568"/>
<comment type="caution">
    <text evidence="6">The sequence shown here is derived from an EMBL/GenBank/DDBJ whole genome shotgun (WGS) entry which is preliminary data.</text>
</comment>
<dbReference type="Gene3D" id="3.90.550.10">
    <property type="entry name" value="Spore Coat Polysaccharide Biosynthesis Protein SpsA, Chain A"/>
    <property type="match status" value="1"/>
</dbReference>
<accession>A0AAJ2HGG5</accession>
<dbReference type="InterPro" id="IPR001173">
    <property type="entry name" value="Glyco_trans_2-like"/>
</dbReference>
<evidence type="ECO:0000256" key="3">
    <source>
        <dbReference type="ARBA" id="ARBA00022676"/>
    </source>
</evidence>